<protein>
    <submittedName>
        <fullName evidence="2">Uncharacterized protein</fullName>
    </submittedName>
</protein>
<evidence type="ECO:0000313" key="2">
    <source>
        <dbReference type="EMBL" id="KAJ6815345.1"/>
    </source>
</evidence>
<organism evidence="2 4">
    <name type="scientific">Iris pallida</name>
    <name type="common">Sweet iris</name>
    <dbReference type="NCBI Taxonomy" id="29817"/>
    <lineage>
        <taxon>Eukaryota</taxon>
        <taxon>Viridiplantae</taxon>
        <taxon>Streptophyta</taxon>
        <taxon>Embryophyta</taxon>
        <taxon>Tracheophyta</taxon>
        <taxon>Spermatophyta</taxon>
        <taxon>Magnoliopsida</taxon>
        <taxon>Liliopsida</taxon>
        <taxon>Asparagales</taxon>
        <taxon>Iridaceae</taxon>
        <taxon>Iridoideae</taxon>
        <taxon>Irideae</taxon>
        <taxon>Iris</taxon>
    </lineage>
</organism>
<gene>
    <name evidence="2" type="ORF">M6B38_134480</name>
    <name evidence="3" type="ORF">M6B38_405895</name>
</gene>
<accession>A0AAX6FH74</accession>
<reference evidence="2" key="2">
    <citation type="submission" date="2023-04" db="EMBL/GenBank/DDBJ databases">
        <authorList>
            <person name="Bruccoleri R.E."/>
            <person name="Oakeley E.J."/>
            <person name="Faust A.-M."/>
            <person name="Dessus-Babus S."/>
            <person name="Altorfer M."/>
            <person name="Burckhardt D."/>
            <person name="Oertli M."/>
            <person name="Naumann U."/>
            <person name="Petersen F."/>
            <person name="Wong J."/>
        </authorList>
    </citation>
    <scope>NUCLEOTIDE SEQUENCE</scope>
    <source>
        <strain evidence="2">GSM-AAB239-AS_SAM_17_03QT</strain>
        <tissue evidence="2">Leaf</tissue>
    </source>
</reference>
<feature type="compositionally biased region" description="Basic residues" evidence="1">
    <location>
        <begin position="93"/>
        <end position="109"/>
    </location>
</feature>
<evidence type="ECO:0000313" key="4">
    <source>
        <dbReference type="Proteomes" id="UP001140949"/>
    </source>
</evidence>
<keyword evidence="4" id="KW-1185">Reference proteome</keyword>
<dbReference type="EMBL" id="JANAVB010027046">
    <property type="protein sequence ID" value="KAJ6818685.1"/>
    <property type="molecule type" value="Genomic_DNA"/>
</dbReference>
<sequence>MGKAPAVRQHGRGDGVRAAKGAWTSASKEVTGAAHRERRHSSETRGDVAALTDRKSPGSDRDSADARRWRRLEAALQLGMLRSGGSPAGGKVGARRRSASTRLLHGRKRGDREGGGVPEHSRRRSPALT</sequence>
<comment type="caution">
    <text evidence="2">The sequence shown here is derived from an EMBL/GenBank/DDBJ whole genome shotgun (WGS) entry which is preliminary data.</text>
</comment>
<name>A0AAX6FH74_IRIPA</name>
<dbReference type="EMBL" id="JANAVB010029020">
    <property type="protein sequence ID" value="KAJ6815345.1"/>
    <property type="molecule type" value="Genomic_DNA"/>
</dbReference>
<reference evidence="2" key="1">
    <citation type="journal article" date="2023" name="GigaByte">
        <title>Genome assembly of the bearded iris, Iris pallida Lam.</title>
        <authorList>
            <person name="Bruccoleri R.E."/>
            <person name="Oakeley E.J."/>
            <person name="Faust A.M.E."/>
            <person name="Altorfer M."/>
            <person name="Dessus-Babus S."/>
            <person name="Burckhardt D."/>
            <person name="Oertli M."/>
            <person name="Naumann U."/>
            <person name="Petersen F."/>
            <person name="Wong J."/>
        </authorList>
    </citation>
    <scope>NUCLEOTIDE SEQUENCE</scope>
    <source>
        <strain evidence="2">GSM-AAB239-AS_SAM_17_03QT</strain>
    </source>
</reference>
<evidence type="ECO:0000313" key="3">
    <source>
        <dbReference type="EMBL" id="KAJ6818685.1"/>
    </source>
</evidence>
<dbReference type="Proteomes" id="UP001140949">
    <property type="component" value="Unassembled WGS sequence"/>
</dbReference>
<evidence type="ECO:0000256" key="1">
    <source>
        <dbReference type="SAM" id="MobiDB-lite"/>
    </source>
</evidence>
<proteinExistence type="predicted"/>
<feature type="compositionally biased region" description="Basic and acidic residues" evidence="1">
    <location>
        <begin position="40"/>
        <end position="73"/>
    </location>
</feature>
<feature type="region of interest" description="Disordered" evidence="1">
    <location>
        <begin position="1"/>
        <end position="129"/>
    </location>
</feature>
<dbReference type="AlphaFoldDB" id="A0AAX6FH74"/>